<evidence type="ECO:0000313" key="1">
    <source>
        <dbReference type="EMBL" id="KKL47193.1"/>
    </source>
</evidence>
<comment type="caution">
    <text evidence="1">The sequence shown here is derived from an EMBL/GenBank/DDBJ whole genome shotgun (WGS) entry which is preliminary data.</text>
</comment>
<dbReference type="AlphaFoldDB" id="A0A0F9CCR6"/>
<dbReference type="EMBL" id="LAZR01033755">
    <property type="protein sequence ID" value="KKL47193.1"/>
    <property type="molecule type" value="Genomic_DNA"/>
</dbReference>
<organism evidence="1">
    <name type="scientific">marine sediment metagenome</name>
    <dbReference type="NCBI Taxonomy" id="412755"/>
    <lineage>
        <taxon>unclassified sequences</taxon>
        <taxon>metagenomes</taxon>
        <taxon>ecological metagenomes</taxon>
    </lineage>
</organism>
<reference evidence="1" key="1">
    <citation type="journal article" date="2015" name="Nature">
        <title>Complex archaea that bridge the gap between prokaryotes and eukaryotes.</title>
        <authorList>
            <person name="Spang A."/>
            <person name="Saw J.H."/>
            <person name="Jorgensen S.L."/>
            <person name="Zaremba-Niedzwiedzka K."/>
            <person name="Martijn J."/>
            <person name="Lind A.E."/>
            <person name="van Eijk R."/>
            <person name="Schleper C."/>
            <person name="Guy L."/>
            <person name="Ettema T.J."/>
        </authorList>
    </citation>
    <scope>NUCLEOTIDE SEQUENCE</scope>
</reference>
<protein>
    <submittedName>
        <fullName evidence="1">Uncharacterized protein</fullName>
    </submittedName>
</protein>
<name>A0A0F9CCR6_9ZZZZ</name>
<proteinExistence type="predicted"/>
<gene>
    <name evidence="1" type="ORF">LCGC14_2337970</name>
</gene>
<sequence>MKWKYDMELLDDIATDGGLLERDRVEALRAIAEQLERIAGTAEFAGKLTLFGLEQLAIVLEDRDDPAAERLESELERLRAYLT</sequence>
<accession>A0A0F9CCR6</accession>